<evidence type="ECO:0000313" key="3">
    <source>
        <dbReference type="Proteomes" id="UP000095008"/>
    </source>
</evidence>
<keyword evidence="3" id="KW-1185">Reference proteome</keyword>
<feature type="transmembrane region" description="Helical" evidence="1">
    <location>
        <begin position="20"/>
        <end position="46"/>
    </location>
</feature>
<keyword evidence="1" id="KW-1133">Transmembrane helix</keyword>
<dbReference type="RefSeq" id="WP_065975006.1">
    <property type="nucleotide sequence ID" value="NZ_LWRY01000003.1"/>
</dbReference>
<keyword evidence="1" id="KW-0472">Membrane</keyword>
<name>A0A1C2IK99_ACITH</name>
<proteinExistence type="predicted"/>
<accession>A0A1C2IK99</accession>
<organism evidence="2 3">
    <name type="scientific">Acidithiobacillus thiooxidans</name>
    <name type="common">Thiobacillus thiooxidans</name>
    <dbReference type="NCBI Taxonomy" id="930"/>
    <lineage>
        <taxon>Bacteria</taxon>
        <taxon>Pseudomonadati</taxon>
        <taxon>Pseudomonadota</taxon>
        <taxon>Acidithiobacillia</taxon>
        <taxon>Acidithiobacillales</taxon>
        <taxon>Acidithiobacillaceae</taxon>
        <taxon>Acidithiobacillus</taxon>
    </lineage>
</organism>
<evidence type="ECO:0000313" key="2">
    <source>
        <dbReference type="EMBL" id="OCX76358.1"/>
    </source>
</evidence>
<evidence type="ECO:0000256" key="1">
    <source>
        <dbReference type="SAM" id="Phobius"/>
    </source>
</evidence>
<gene>
    <name evidence="2" type="ORF">A6M23_00550</name>
</gene>
<comment type="caution">
    <text evidence="2">The sequence shown here is derived from an EMBL/GenBank/DDBJ whole genome shotgun (WGS) entry which is preliminary data.</text>
</comment>
<reference evidence="2" key="1">
    <citation type="journal article" date="2016" name="Int. J. Mol. Sci.">
        <title>Comparative genomics of the extreme acidophile Acidithiobacillus thiooxidans reveals intraspecific divergence and niche adaptation.</title>
        <authorList>
            <person name="Zhang X."/>
            <person name="Feng X."/>
            <person name="Tao J."/>
            <person name="Ma L."/>
            <person name="Xiao Y."/>
            <person name="Liang Y."/>
            <person name="Liu X."/>
            <person name="Yin H."/>
        </authorList>
    </citation>
    <scope>NUCLEOTIDE SEQUENCE [LARGE SCALE GENOMIC DNA]</scope>
    <source>
        <strain evidence="2">DXS-W</strain>
    </source>
</reference>
<keyword evidence="1" id="KW-0812">Transmembrane</keyword>
<sequence>MAANPFANASQAAINEIENLALSALPTVAVAILALVAAIVGFWFVAKLFGFNIGLSETAKQRIRTKAAKRNAAFPFAFSRRSAKVASEGGPWRKPNSFEEQYSSEFDNYDFDSLDQSNMFFSNVVSPDLNFSMELDDALRAHLGIPDRALSQDEIFNGLKGIFKEQAEPVYDAWDRTFSHIGNIKGILDSNLDIETKAYLFMHASRVAALKLKAMAENEKEWAKQYGDGMAPTQSSFVA</sequence>
<dbReference type="AlphaFoldDB" id="A0A1C2IK99"/>
<dbReference type="EMBL" id="LWRY01000003">
    <property type="protein sequence ID" value="OCX76358.1"/>
    <property type="molecule type" value="Genomic_DNA"/>
</dbReference>
<dbReference type="Proteomes" id="UP000095008">
    <property type="component" value="Unassembled WGS sequence"/>
</dbReference>
<protein>
    <submittedName>
        <fullName evidence="2">Uncharacterized protein</fullName>
    </submittedName>
</protein>